<evidence type="ECO:0000313" key="5">
    <source>
        <dbReference type="Proteomes" id="UP000615455"/>
    </source>
</evidence>
<feature type="coiled-coil region" evidence="1">
    <location>
        <begin position="301"/>
        <end position="397"/>
    </location>
</feature>
<dbReference type="PANTHER" id="PTHR38731:SF1">
    <property type="entry name" value="FECR PROTEIN DOMAIN-CONTAINING PROTEIN"/>
    <property type="match status" value="1"/>
</dbReference>
<comment type="caution">
    <text evidence="4">The sequence shown here is derived from an EMBL/GenBank/DDBJ whole genome shotgun (WGS) entry which is preliminary data.</text>
</comment>
<evidence type="ECO:0000256" key="2">
    <source>
        <dbReference type="SAM" id="MobiDB-lite"/>
    </source>
</evidence>
<sequence length="587" mass="62720">MELSKKSSVSLFLSFCLVFSLISVLLVKPVDAKTVRVAVVASLSGDVTIKKGGGSKSYDAYESMSLNQGDTVYTGEGSSVTLNLSNGDSEITLGANSEINVSDLSSSDGGKKSKLKVWAGSMWVKVKSLAGSNDEFEVETPTAVMGVRGTQFFVGVDPITGKIKMAVGAGNVSASTVTTNADSTQSFSITYLYPTQQISLDSRDETKDLSLKVEFIDIDKFIEEASREVIQELIKSKAAIDKENDAFIAKKSKEIADGKFVDDQTSLVIKDQAELDKVKQNLDNLIGNIAKKAVADKKIDKDDMNKIIDEANKKISDENRKLDLNKVKELDKTAGVDAEKEKQKLMELQKLESEKLKKKQEEAKKLDEVKKKLAAALKALEDEKARLAAANKAAQVKQTADAEVILKNGNKAPETTTGGPGTGSGSDPGSGSEPTVIPAVSLGATLDPNSSNFNLDIYLSDFVNTNDIYGVEVHLLYGFGGANYGNAPAINGEIFNSATSADNISEHIDANNVELIYTATNFGSQPNNISVVGKKKLASIPMYGAGTHTIKVGKIVAVRKNGSSVQNVAVPYTINPSITFTANNSRP</sequence>
<feature type="compositionally biased region" description="Gly residues" evidence="2">
    <location>
        <begin position="418"/>
        <end position="428"/>
    </location>
</feature>
<keyword evidence="5" id="KW-1185">Reference proteome</keyword>
<evidence type="ECO:0000256" key="1">
    <source>
        <dbReference type="SAM" id="Coils"/>
    </source>
</evidence>
<dbReference type="Gene3D" id="2.60.120.1440">
    <property type="match status" value="1"/>
</dbReference>
<keyword evidence="1" id="KW-0175">Coiled coil</keyword>
<protein>
    <recommendedName>
        <fullName evidence="3">FecR protein domain-containing protein</fullName>
    </recommendedName>
</protein>
<reference evidence="5" key="1">
    <citation type="journal article" date="2019" name="Int. J. Syst. Evol. Microbiol.">
        <title>The Global Catalogue of Microorganisms (GCM) 10K type strain sequencing project: providing services to taxonomists for standard genome sequencing and annotation.</title>
        <authorList>
            <consortium name="The Broad Institute Genomics Platform"/>
            <consortium name="The Broad Institute Genome Sequencing Center for Infectious Disease"/>
            <person name="Wu L."/>
            <person name="Ma J."/>
        </authorList>
    </citation>
    <scope>NUCLEOTIDE SEQUENCE [LARGE SCALE GENOMIC DNA]</scope>
    <source>
        <strain evidence="5">CGMCC 1.15043</strain>
    </source>
</reference>
<feature type="domain" description="FecR protein" evidence="3">
    <location>
        <begin position="70"/>
        <end position="172"/>
    </location>
</feature>
<evidence type="ECO:0000259" key="3">
    <source>
        <dbReference type="Pfam" id="PF04773"/>
    </source>
</evidence>
<dbReference type="Pfam" id="PF04773">
    <property type="entry name" value="FecR"/>
    <property type="match status" value="1"/>
</dbReference>
<dbReference type="InterPro" id="IPR006860">
    <property type="entry name" value="FecR"/>
</dbReference>
<dbReference type="PANTHER" id="PTHR38731">
    <property type="entry name" value="LIPL45-RELATED LIPOPROTEIN-RELATED"/>
    <property type="match status" value="1"/>
</dbReference>
<proteinExistence type="predicted"/>
<organism evidence="4 5">
    <name type="scientific">Paenibacillus marchantiophytorum</name>
    <dbReference type="NCBI Taxonomy" id="1619310"/>
    <lineage>
        <taxon>Bacteria</taxon>
        <taxon>Bacillati</taxon>
        <taxon>Bacillota</taxon>
        <taxon>Bacilli</taxon>
        <taxon>Bacillales</taxon>
        <taxon>Paenibacillaceae</taxon>
        <taxon>Paenibacillus</taxon>
    </lineage>
</organism>
<dbReference type="RefSeq" id="WP_189009022.1">
    <property type="nucleotide sequence ID" value="NZ_BMHE01000004.1"/>
</dbReference>
<dbReference type="EMBL" id="BMHE01000004">
    <property type="protein sequence ID" value="GGI45409.1"/>
    <property type="molecule type" value="Genomic_DNA"/>
</dbReference>
<name>A0ABQ2BQS9_9BACL</name>
<evidence type="ECO:0000313" key="4">
    <source>
        <dbReference type="EMBL" id="GGI45409.1"/>
    </source>
</evidence>
<accession>A0ABQ2BQS9</accession>
<feature type="region of interest" description="Disordered" evidence="2">
    <location>
        <begin position="409"/>
        <end position="436"/>
    </location>
</feature>
<gene>
    <name evidence="4" type="ORF">GCM10008018_11930</name>
</gene>
<dbReference type="Proteomes" id="UP000615455">
    <property type="component" value="Unassembled WGS sequence"/>
</dbReference>